<feature type="domain" description="HTH cro/C1-type" evidence="3">
    <location>
        <begin position="99"/>
        <end position="150"/>
    </location>
</feature>
<dbReference type="GO" id="GO:0003700">
    <property type="term" value="F:DNA-binding transcription factor activity"/>
    <property type="evidence" value="ECO:0007669"/>
    <property type="project" value="TreeGrafter"/>
</dbReference>
<evidence type="ECO:0000256" key="1">
    <source>
        <dbReference type="ARBA" id="ARBA00023125"/>
    </source>
</evidence>
<dbReference type="EMBL" id="JGZP01000012">
    <property type="protein sequence ID" value="KFI97514.1"/>
    <property type="molecule type" value="Genomic_DNA"/>
</dbReference>
<evidence type="ECO:0000313" key="5">
    <source>
        <dbReference type="Proteomes" id="UP000029004"/>
    </source>
</evidence>
<dbReference type="InterPro" id="IPR001387">
    <property type="entry name" value="Cro/C1-type_HTH"/>
</dbReference>
<keyword evidence="5" id="KW-1185">Reference proteome</keyword>
<dbReference type="GO" id="GO:0005829">
    <property type="term" value="C:cytosol"/>
    <property type="evidence" value="ECO:0007669"/>
    <property type="project" value="TreeGrafter"/>
</dbReference>
<dbReference type="SMART" id="SM00530">
    <property type="entry name" value="HTH_XRE"/>
    <property type="match status" value="3"/>
</dbReference>
<keyword evidence="1" id="KW-0238">DNA-binding</keyword>
<name>A0A087DPR4_9BIFI</name>
<sequence>MSRIKATMGTPLMRTVLVDGPQLRRIRLDARLTMKTIAEMIGVQESTVSRIERGEHPIESIGDDKTAQWAEILGINPARMPRRETRPDPDNILVRMSHERGWTVKDLGEQAGVNPSSLQRYWYEDSPVTSMTAGYLYAIARVLGTSMERLAGRPEPDPGAVPEPPEDWDGEPLRWYRGQAGLPQVNLAVKSGQPQNVISGIETGRRSTGRVRAGTLLDLAAALGVPAERLIAGAAPLVHTPRDPRPDPEETGAESDAGTLDDDEAFRLFREGVEAHRAAGADPRPEDAETLWERWLARHDRQVLEGRQSA</sequence>
<dbReference type="PANTHER" id="PTHR46797">
    <property type="entry name" value="HTH-TYPE TRANSCRIPTIONAL REGULATOR"/>
    <property type="match status" value="1"/>
</dbReference>
<dbReference type="InterPro" id="IPR050807">
    <property type="entry name" value="TransReg_Diox_bact_type"/>
</dbReference>
<dbReference type="GO" id="GO:0003677">
    <property type="term" value="F:DNA binding"/>
    <property type="evidence" value="ECO:0007669"/>
    <property type="project" value="UniProtKB-KW"/>
</dbReference>
<dbReference type="Pfam" id="PF01381">
    <property type="entry name" value="HTH_3"/>
    <property type="match status" value="1"/>
</dbReference>
<feature type="region of interest" description="Disordered" evidence="2">
    <location>
        <begin position="235"/>
        <end position="262"/>
    </location>
</feature>
<proteinExistence type="predicted"/>
<dbReference type="Pfam" id="PF13443">
    <property type="entry name" value="HTH_26"/>
    <property type="match status" value="1"/>
</dbReference>
<dbReference type="Gene3D" id="1.10.260.40">
    <property type="entry name" value="lambda repressor-like DNA-binding domains"/>
    <property type="match status" value="3"/>
</dbReference>
<feature type="compositionally biased region" description="Acidic residues" evidence="2">
    <location>
        <begin position="249"/>
        <end position="262"/>
    </location>
</feature>
<evidence type="ECO:0000259" key="3">
    <source>
        <dbReference type="PROSITE" id="PS50943"/>
    </source>
</evidence>
<dbReference type="Proteomes" id="UP000029004">
    <property type="component" value="Unassembled WGS sequence"/>
</dbReference>
<evidence type="ECO:0000313" key="4">
    <source>
        <dbReference type="EMBL" id="KFI97514.1"/>
    </source>
</evidence>
<dbReference type="STRING" id="762211.BSTEL_0235"/>
<dbReference type="InterPro" id="IPR010982">
    <property type="entry name" value="Lambda_DNA-bd_dom_sf"/>
</dbReference>
<dbReference type="SUPFAM" id="SSF47413">
    <property type="entry name" value="lambda repressor-like DNA-binding domains"/>
    <property type="match status" value="3"/>
</dbReference>
<dbReference type="RefSeq" id="WP_051922887.1">
    <property type="nucleotide sequence ID" value="NZ_JGZP01000012.1"/>
</dbReference>
<dbReference type="PANTHER" id="PTHR46797:SF1">
    <property type="entry name" value="METHYLPHOSPHONATE SYNTHASE"/>
    <property type="match status" value="1"/>
</dbReference>
<dbReference type="AlphaFoldDB" id="A0A087DPR4"/>
<comment type="caution">
    <text evidence="4">The sequence shown here is derived from an EMBL/GenBank/DDBJ whole genome shotgun (WGS) entry which is preliminary data.</text>
</comment>
<dbReference type="OrthoDB" id="4285266at2"/>
<reference evidence="4 5" key="1">
    <citation type="submission" date="2014-03" db="EMBL/GenBank/DDBJ databases">
        <title>Genomics of Bifidobacteria.</title>
        <authorList>
            <person name="Ventura M."/>
            <person name="Milani C."/>
            <person name="Lugli G.A."/>
        </authorList>
    </citation>
    <scope>NUCLEOTIDE SEQUENCE [LARGE SCALE GENOMIC DNA]</scope>
    <source>
        <strain evidence="4 5">DSM 23968</strain>
    </source>
</reference>
<protein>
    <recommendedName>
        <fullName evidence="3">HTH cro/C1-type domain-containing protein</fullName>
    </recommendedName>
</protein>
<dbReference type="Pfam" id="PF13560">
    <property type="entry name" value="HTH_31"/>
    <property type="match status" value="1"/>
</dbReference>
<dbReference type="PROSITE" id="PS50943">
    <property type="entry name" value="HTH_CROC1"/>
    <property type="match status" value="3"/>
</dbReference>
<feature type="domain" description="HTH cro/C1-type" evidence="3">
    <location>
        <begin position="173"/>
        <end position="230"/>
    </location>
</feature>
<dbReference type="CDD" id="cd00093">
    <property type="entry name" value="HTH_XRE"/>
    <property type="match status" value="3"/>
</dbReference>
<feature type="domain" description="HTH cro/C1-type" evidence="3">
    <location>
        <begin position="23"/>
        <end position="56"/>
    </location>
</feature>
<evidence type="ECO:0000256" key="2">
    <source>
        <dbReference type="SAM" id="MobiDB-lite"/>
    </source>
</evidence>
<accession>A0A087DPR4</accession>
<gene>
    <name evidence="4" type="ORF">BSTEL_0235</name>
</gene>
<organism evidence="4 5">
    <name type="scientific">Bifidobacterium stellenboschense</name>
    <dbReference type="NCBI Taxonomy" id="762211"/>
    <lineage>
        <taxon>Bacteria</taxon>
        <taxon>Bacillati</taxon>
        <taxon>Actinomycetota</taxon>
        <taxon>Actinomycetes</taxon>
        <taxon>Bifidobacteriales</taxon>
        <taxon>Bifidobacteriaceae</taxon>
        <taxon>Bifidobacterium</taxon>
    </lineage>
</organism>